<evidence type="ECO:0000256" key="3">
    <source>
        <dbReference type="ARBA" id="ARBA00023014"/>
    </source>
</evidence>
<keyword evidence="1" id="KW-0479">Metal-binding</keyword>
<dbReference type="InterPro" id="IPR017896">
    <property type="entry name" value="4Fe4S_Fe-S-bd"/>
</dbReference>
<dbReference type="RefSeq" id="WP_118493877.1">
    <property type="nucleotide sequence ID" value="NZ_QRQK01000006.1"/>
</dbReference>
<proteinExistence type="predicted"/>
<dbReference type="PROSITE" id="PS51379">
    <property type="entry name" value="4FE4S_FER_2"/>
    <property type="match status" value="2"/>
</dbReference>
<keyword evidence="2" id="KW-0408">Iron</keyword>
<dbReference type="GO" id="GO:0051536">
    <property type="term" value="F:iron-sulfur cluster binding"/>
    <property type="evidence" value="ECO:0007669"/>
    <property type="project" value="UniProtKB-KW"/>
</dbReference>
<evidence type="ECO:0000313" key="5">
    <source>
        <dbReference type="EMBL" id="RHM99325.1"/>
    </source>
</evidence>
<dbReference type="InterPro" id="IPR052977">
    <property type="entry name" value="Polyferredoxin-like_ET"/>
</dbReference>
<evidence type="ECO:0000313" key="6">
    <source>
        <dbReference type="Proteomes" id="UP000285109"/>
    </source>
</evidence>
<dbReference type="PANTHER" id="PTHR43193">
    <property type="match status" value="1"/>
</dbReference>
<dbReference type="Proteomes" id="UP000285109">
    <property type="component" value="Unassembled WGS sequence"/>
</dbReference>
<gene>
    <name evidence="5" type="ORF">DWZ34_04160</name>
</gene>
<evidence type="ECO:0000256" key="2">
    <source>
        <dbReference type="ARBA" id="ARBA00023004"/>
    </source>
</evidence>
<dbReference type="SUPFAM" id="SSF54862">
    <property type="entry name" value="4Fe-4S ferredoxins"/>
    <property type="match status" value="1"/>
</dbReference>
<dbReference type="Gene3D" id="3.30.70.20">
    <property type="match status" value="1"/>
</dbReference>
<feature type="domain" description="4Fe-4S ferredoxin-type" evidence="4">
    <location>
        <begin position="35"/>
        <end position="64"/>
    </location>
</feature>
<dbReference type="GO" id="GO:0046872">
    <property type="term" value="F:metal ion binding"/>
    <property type="evidence" value="ECO:0007669"/>
    <property type="project" value="UniProtKB-KW"/>
</dbReference>
<dbReference type="EMBL" id="QRQK01000006">
    <property type="protein sequence ID" value="RHM99325.1"/>
    <property type="molecule type" value="Genomic_DNA"/>
</dbReference>
<dbReference type="Pfam" id="PF04432">
    <property type="entry name" value="FrhB_FdhB_C"/>
    <property type="match status" value="1"/>
</dbReference>
<keyword evidence="3" id="KW-0411">Iron-sulfur</keyword>
<evidence type="ECO:0000259" key="4">
    <source>
        <dbReference type="PROSITE" id="PS51379"/>
    </source>
</evidence>
<comment type="caution">
    <text evidence="5">The sequence shown here is derived from an EMBL/GenBank/DDBJ whole genome shotgun (WGS) entry which is preliminary data.</text>
</comment>
<dbReference type="InterPro" id="IPR017900">
    <property type="entry name" value="4Fe4S_Fe_S_CS"/>
</dbReference>
<dbReference type="AlphaFoldDB" id="A0A415TD91"/>
<dbReference type="PROSITE" id="PS00198">
    <property type="entry name" value="4FE4S_FER_1"/>
    <property type="match status" value="2"/>
</dbReference>
<name>A0A415TD91_9BACT</name>
<evidence type="ECO:0000256" key="1">
    <source>
        <dbReference type="ARBA" id="ARBA00022723"/>
    </source>
</evidence>
<feature type="domain" description="4Fe-4S ferredoxin-type" evidence="4">
    <location>
        <begin position="1"/>
        <end position="30"/>
    </location>
</feature>
<dbReference type="PANTHER" id="PTHR43193:SF2">
    <property type="entry name" value="POLYFERREDOXIN PROTEIN FWDF"/>
    <property type="match status" value="1"/>
</dbReference>
<dbReference type="InterPro" id="IPR007525">
    <property type="entry name" value="FrhB_FdhB_C"/>
</dbReference>
<protein>
    <submittedName>
        <fullName evidence="5">F420H(2):quinone oxidoreductase</fullName>
    </submittedName>
</protein>
<organism evidence="5 6">
    <name type="scientific">Phocaeicola plebeius</name>
    <dbReference type="NCBI Taxonomy" id="310297"/>
    <lineage>
        <taxon>Bacteria</taxon>
        <taxon>Pseudomonadati</taxon>
        <taxon>Bacteroidota</taxon>
        <taxon>Bacteroidia</taxon>
        <taxon>Bacteroidales</taxon>
        <taxon>Bacteroidaceae</taxon>
        <taxon>Phocaeicola</taxon>
    </lineage>
</organism>
<reference evidence="5 6" key="1">
    <citation type="submission" date="2018-08" db="EMBL/GenBank/DDBJ databases">
        <title>A genome reference for cultivated species of the human gut microbiota.</title>
        <authorList>
            <person name="Zou Y."/>
            <person name="Xue W."/>
            <person name="Luo G."/>
        </authorList>
    </citation>
    <scope>NUCLEOTIDE SEQUENCE [LARGE SCALE GENOMIC DNA]</scope>
    <source>
        <strain evidence="5 6">AF31-28B-AC</strain>
    </source>
</reference>
<sequence length="388" mass="44277">MIEIKDKHNCCGCAACIQRCPKQCISLEEDNEGFLYPNVNKLLCVDCHLCEKVCPILNKKENKKPIIALAAINTDEGIRLKSSSGGIFTLLAEKIIANEGMVFGAAFDKNWEVHHEEGITIEDLCKFRGSKYVQSKIENSYKKTEYLLKEGKKVLFSGTPCQIAGLKCFLQKEYLNLTTVDFICHGVPSPGIWRWYIKNQIFGTTNTSSKLKDINFRDKTYGWRDFQLTFQFKSSTPISSTNNANGYMIAFLNNICLRPSCYQCPAKSGRSHSDITIADFWGVNNFNIDLDDNKGTSLVLINTNKGLELVKNINMNSKEININKALESNKSWHESAKVHELRNLFYKQYKKHESDFTSFTQDLIHTKSITKRVIRKIFRTLGYNQLPI</sequence>
<accession>A0A415TD91</accession>